<protein>
    <submittedName>
        <fullName evidence="5">LacI family transcriptional regulator</fullName>
    </submittedName>
</protein>
<dbReference type="GO" id="GO:0000976">
    <property type="term" value="F:transcription cis-regulatory region binding"/>
    <property type="evidence" value="ECO:0007669"/>
    <property type="project" value="TreeGrafter"/>
</dbReference>
<dbReference type="InterPro" id="IPR000843">
    <property type="entry name" value="HTH_LacI"/>
</dbReference>
<dbReference type="CDD" id="cd01392">
    <property type="entry name" value="HTH_LacI"/>
    <property type="match status" value="1"/>
</dbReference>
<dbReference type="PANTHER" id="PTHR30146:SF109">
    <property type="entry name" value="HTH-TYPE TRANSCRIPTIONAL REGULATOR GALS"/>
    <property type="match status" value="1"/>
</dbReference>
<dbReference type="AlphaFoldDB" id="A0A7L5DU70"/>
<dbReference type="KEGG" id="mrob:HH214_01290"/>
<dbReference type="InterPro" id="IPR046335">
    <property type="entry name" value="LacI/GalR-like_sensor"/>
</dbReference>
<keyword evidence="1" id="KW-0805">Transcription regulation</keyword>
<evidence type="ECO:0000256" key="1">
    <source>
        <dbReference type="ARBA" id="ARBA00023015"/>
    </source>
</evidence>
<dbReference type="InterPro" id="IPR010982">
    <property type="entry name" value="Lambda_DNA-bd_dom_sf"/>
</dbReference>
<evidence type="ECO:0000313" key="5">
    <source>
        <dbReference type="EMBL" id="QJD94602.1"/>
    </source>
</evidence>
<keyword evidence="6" id="KW-1185">Reference proteome</keyword>
<dbReference type="RefSeq" id="WP_169605620.1">
    <property type="nucleotide sequence ID" value="NZ_CP051682.1"/>
</dbReference>
<dbReference type="InterPro" id="IPR028082">
    <property type="entry name" value="Peripla_BP_I"/>
</dbReference>
<reference evidence="5 6" key="1">
    <citation type="submission" date="2020-04" db="EMBL/GenBank/DDBJ databases">
        <title>Genome sequencing of novel species.</title>
        <authorList>
            <person name="Heo J."/>
            <person name="Kim S.-J."/>
            <person name="Kim J.-S."/>
            <person name="Hong S.-B."/>
            <person name="Kwon S.-W."/>
        </authorList>
    </citation>
    <scope>NUCLEOTIDE SEQUENCE [LARGE SCALE GENOMIC DNA]</scope>
    <source>
        <strain evidence="5 6">F39-2</strain>
    </source>
</reference>
<evidence type="ECO:0000259" key="4">
    <source>
        <dbReference type="PROSITE" id="PS50932"/>
    </source>
</evidence>
<dbReference type="Pfam" id="PF13377">
    <property type="entry name" value="Peripla_BP_3"/>
    <property type="match status" value="1"/>
</dbReference>
<dbReference type="CDD" id="cd06267">
    <property type="entry name" value="PBP1_LacI_sugar_binding-like"/>
    <property type="match status" value="1"/>
</dbReference>
<evidence type="ECO:0000313" key="6">
    <source>
        <dbReference type="Proteomes" id="UP000503278"/>
    </source>
</evidence>
<dbReference type="SUPFAM" id="SSF47413">
    <property type="entry name" value="lambda repressor-like DNA-binding domains"/>
    <property type="match status" value="1"/>
</dbReference>
<keyword evidence="3" id="KW-0804">Transcription</keyword>
<keyword evidence="2" id="KW-0238">DNA-binding</keyword>
<dbReference type="EMBL" id="CP051682">
    <property type="protein sequence ID" value="QJD94602.1"/>
    <property type="molecule type" value="Genomic_DNA"/>
</dbReference>
<dbReference type="Proteomes" id="UP000503278">
    <property type="component" value="Chromosome"/>
</dbReference>
<organism evidence="5 6">
    <name type="scientific">Mucilaginibacter robiniae</name>
    <dbReference type="NCBI Taxonomy" id="2728022"/>
    <lineage>
        <taxon>Bacteria</taxon>
        <taxon>Pseudomonadati</taxon>
        <taxon>Bacteroidota</taxon>
        <taxon>Sphingobacteriia</taxon>
        <taxon>Sphingobacteriales</taxon>
        <taxon>Sphingobacteriaceae</taxon>
        <taxon>Mucilaginibacter</taxon>
    </lineage>
</organism>
<dbReference type="Pfam" id="PF00356">
    <property type="entry name" value="LacI"/>
    <property type="match status" value="1"/>
</dbReference>
<dbReference type="GO" id="GO:0003700">
    <property type="term" value="F:DNA-binding transcription factor activity"/>
    <property type="evidence" value="ECO:0007669"/>
    <property type="project" value="TreeGrafter"/>
</dbReference>
<dbReference type="SUPFAM" id="SSF53822">
    <property type="entry name" value="Periplasmic binding protein-like I"/>
    <property type="match status" value="1"/>
</dbReference>
<name>A0A7L5DU70_9SPHI</name>
<evidence type="ECO:0000256" key="3">
    <source>
        <dbReference type="ARBA" id="ARBA00023163"/>
    </source>
</evidence>
<proteinExistence type="predicted"/>
<dbReference type="Gene3D" id="3.40.50.2300">
    <property type="match status" value="2"/>
</dbReference>
<dbReference type="PANTHER" id="PTHR30146">
    <property type="entry name" value="LACI-RELATED TRANSCRIPTIONAL REPRESSOR"/>
    <property type="match status" value="1"/>
</dbReference>
<evidence type="ECO:0000256" key="2">
    <source>
        <dbReference type="ARBA" id="ARBA00023125"/>
    </source>
</evidence>
<gene>
    <name evidence="5" type="ORF">HH214_01290</name>
</gene>
<accession>A0A7L5DU70</accession>
<dbReference type="Gene3D" id="1.10.260.40">
    <property type="entry name" value="lambda repressor-like DNA-binding domains"/>
    <property type="match status" value="1"/>
</dbReference>
<sequence>MFQSYTIKDIAKALGLSTSTVSRALNGSYEIGSETKKLVLEYAEKVNYRPNPIALSLKEQKSHSIGVVVCEVANSYFSQAINGIESIAYNSGYHVIITQTHESAAREAANVQHLLSRHVDGLLVSLSAETTDITPYQYLHEKGFPIVFFDRIAPEINTHKVIANNYQGAFEATELLIQSGYTRIAHLTSSDNLLISRDRLNGFTAALAKHHIAFIPDYVKHCNRGGMVLEEVEAAIRELFSQPNRPEAIFIAGDKLTTTFIAGIKKLGMKIPDDIAVVGFTNSNVAELFDPPLTVVRQPAFQIGQTATELLIKTIESKRPIYEYKTEQLATELILRNSAPQLRPH</sequence>
<feature type="domain" description="HTH lacI-type" evidence="4">
    <location>
        <begin position="5"/>
        <end position="59"/>
    </location>
</feature>
<dbReference type="PROSITE" id="PS50932">
    <property type="entry name" value="HTH_LACI_2"/>
    <property type="match status" value="1"/>
</dbReference>
<dbReference type="SMART" id="SM00354">
    <property type="entry name" value="HTH_LACI"/>
    <property type="match status" value="1"/>
</dbReference>